<organism evidence="3 4">
    <name type="scientific">Xylaria bambusicola</name>
    <dbReference type="NCBI Taxonomy" id="326684"/>
    <lineage>
        <taxon>Eukaryota</taxon>
        <taxon>Fungi</taxon>
        <taxon>Dikarya</taxon>
        <taxon>Ascomycota</taxon>
        <taxon>Pezizomycotina</taxon>
        <taxon>Sordariomycetes</taxon>
        <taxon>Xylariomycetidae</taxon>
        <taxon>Xylariales</taxon>
        <taxon>Xylariaceae</taxon>
        <taxon>Xylaria</taxon>
    </lineage>
</organism>
<dbReference type="InterPro" id="IPR056884">
    <property type="entry name" value="NPHP3-like_N"/>
</dbReference>
<dbReference type="PANTHER" id="PTHR10039">
    <property type="entry name" value="AMELOGENIN"/>
    <property type="match status" value="1"/>
</dbReference>
<accession>A0AAN7V4E2</accession>
<evidence type="ECO:0000313" key="4">
    <source>
        <dbReference type="Proteomes" id="UP001305414"/>
    </source>
</evidence>
<evidence type="ECO:0000259" key="2">
    <source>
        <dbReference type="Pfam" id="PF24883"/>
    </source>
</evidence>
<keyword evidence="4" id="KW-1185">Reference proteome</keyword>
<proteinExistence type="predicted"/>
<dbReference type="EMBL" id="JAWHQM010000085">
    <property type="protein sequence ID" value="KAK5636929.1"/>
    <property type="molecule type" value="Genomic_DNA"/>
</dbReference>
<dbReference type="AlphaFoldDB" id="A0AAN7V4E2"/>
<evidence type="ECO:0000313" key="3">
    <source>
        <dbReference type="EMBL" id="KAK5636929.1"/>
    </source>
</evidence>
<evidence type="ECO:0000256" key="1">
    <source>
        <dbReference type="ARBA" id="ARBA00022737"/>
    </source>
</evidence>
<name>A0AAN7V4E2_9PEZI</name>
<protein>
    <recommendedName>
        <fullName evidence="2">Nephrocystin 3-like N-terminal domain-containing protein</fullName>
    </recommendedName>
</protein>
<gene>
    <name evidence="3" type="ORF">RRF57_012641</name>
</gene>
<comment type="caution">
    <text evidence="3">The sequence shown here is derived from an EMBL/GenBank/DDBJ whole genome shotgun (WGS) entry which is preliminary data.</text>
</comment>
<sequence length="153" mass="17243">MSSAMCSILRQLFEQRPELLSSKIQAQFKGRRTLTESFSSLWKIFISAAQQSSSGDIICIIDGLDECKKGDKKKLIAALNLLYYSGSYPKTLNIRFLLTSTPFGHAQRHFQPVGKEVPHINMGIGNQATTDQIFKQMRIVTEDVAQSIRRAFN</sequence>
<reference evidence="3 4" key="1">
    <citation type="submission" date="2023-10" db="EMBL/GenBank/DDBJ databases">
        <title>Draft genome sequence of Xylaria bambusicola isolate GMP-LS, the root and basal stem rot pathogen of sugarcane in Indonesia.</title>
        <authorList>
            <person name="Selvaraj P."/>
            <person name="Muralishankar V."/>
            <person name="Muruganantham S."/>
            <person name="Sp S."/>
            <person name="Haryani S."/>
            <person name="Lau K.J.X."/>
            <person name="Naqvi N.I."/>
        </authorList>
    </citation>
    <scope>NUCLEOTIDE SEQUENCE [LARGE SCALE GENOMIC DNA]</scope>
    <source>
        <strain evidence="3">GMP-LS</strain>
    </source>
</reference>
<dbReference type="Proteomes" id="UP001305414">
    <property type="component" value="Unassembled WGS sequence"/>
</dbReference>
<dbReference type="Pfam" id="PF24883">
    <property type="entry name" value="NPHP3_N"/>
    <property type="match status" value="1"/>
</dbReference>
<feature type="domain" description="Nephrocystin 3-like N-terminal" evidence="2">
    <location>
        <begin position="2"/>
        <end position="100"/>
    </location>
</feature>
<keyword evidence="1" id="KW-0677">Repeat</keyword>